<gene>
    <name evidence="1" type="ORF">P0O24_06070</name>
</gene>
<sequence>MCETYNPFQVQVDNKVLSNFEPLTPASCLNLSIKNTTGSRLNLAEYVIPQPIFEISSLVKSRIYMSDEIEEFLKQDKYFDYIMNNIFDMIDNILATKYPYRIYINYKTIDEIIGWKQVHILVELYNVEFDTVLVLWETVSNEIEKFFKRLMISSKDIWPTNKAEQLFDLINLEFNSSD</sequence>
<keyword evidence="2" id="KW-1185">Reference proteome</keyword>
<accession>A0ABT5XEK2</accession>
<protein>
    <submittedName>
        <fullName evidence="1">Uncharacterized protein</fullName>
    </submittedName>
</protein>
<evidence type="ECO:0000313" key="2">
    <source>
        <dbReference type="Proteomes" id="UP001215956"/>
    </source>
</evidence>
<dbReference type="EMBL" id="JARFPL010000014">
    <property type="protein sequence ID" value="MDF0593146.1"/>
    <property type="molecule type" value="Genomic_DNA"/>
</dbReference>
<organism evidence="1 2">
    <name type="scientific">Candidatus Methanocrinis alkalitolerans</name>
    <dbReference type="NCBI Taxonomy" id="3033395"/>
    <lineage>
        <taxon>Archaea</taxon>
        <taxon>Methanobacteriati</taxon>
        <taxon>Methanobacteriota</taxon>
        <taxon>Stenosarchaea group</taxon>
        <taxon>Methanomicrobia</taxon>
        <taxon>Methanotrichales</taxon>
        <taxon>Methanotrichaceae</taxon>
        <taxon>Methanocrinis</taxon>
    </lineage>
</organism>
<evidence type="ECO:0000313" key="1">
    <source>
        <dbReference type="EMBL" id="MDF0593146.1"/>
    </source>
</evidence>
<reference evidence="1 2" key="1">
    <citation type="submission" date="2023-03" db="EMBL/GenBank/DDBJ databases">
        <title>Whole genome sequencing of Methanotrichaceae archaeon M04Ac.</title>
        <authorList>
            <person name="Khomyakova M.A."/>
            <person name="Merkel A.Y."/>
            <person name="Slobodkin A.I."/>
        </authorList>
    </citation>
    <scope>NUCLEOTIDE SEQUENCE [LARGE SCALE GENOMIC DNA]</scope>
    <source>
        <strain evidence="1 2">M04Ac</strain>
    </source>
</reference>
<comment type="caution">
    <text evidence="1">The sequence shown here is derived from an EMBL/GenBank/DDBJ whole genome shotgun (WGS) entry which is preliminary data.</text>
</comment>
<dbReference type="Proteomes" id="UP001215956">
    <property type="component" value="Unassembled WGS sequence"/>
</dbReference>
<name>A0ABT5XEK2_9EURY</name>
<proteinExistence type="predicted"/>
<dbReference type="RefSeq" id="WP_316968852.1">
    <property type="nucleotide sequence ID" value="NZ_JARFPL010000014.1"/>
</dbReference>